<dbReference type="EMBL" id="FNYV01000006">
    <property type="protein sequence ID" value="SEJ69223.1"/>
    <property type="molecule type" value="Genomic_DNA"/>
</dbReference>
<dbReference type="NCBIfam" id="TIGR01048">
    <property type="entry name" value="lysA"/>
    <property type="match status" value="1"/>
</dbReference>
<dbReference type="EC" id="4.1.1.20" evidence="6 9"/>
<dbReference type="PRINTS" id="PR01181">
    <property type="entry name" value="DAPDCRBXLASE"/>
</dbReference>
<evidence type="ECO:0000259" key="11">
    <source>
        <dbReference type="Pfam" id="PF02784"/>
    </source>
</evidence>
<dbReference type="UniPathway" id="UPA00034">
    <property type="reaction ID" value="UER00027"/>
</dbReference>
<dbReference type="InterPro" id="IPR029066">
    <property type="entry name" value="PLP-binding_barrel"/>
</dbReference>
<evidence type="ECO:0000256" key="1">
    <source>
        <dbReference type="ARBA" id="ARBA00001933"/>
    </source>
</evidence>
<dbReference type="PANTHER" id="PTHR43727:SF2">
    <property type="entry name" value="GROUP IV DECARBOXYLASE"/>
    <property type="match status" value="1"/>
</dbReference>
<dbReference type="Proteomes" id="UP000198707">
    <property type="component" value="Unassembled WGS sequence"/>
</dbReference>
<dbReference type="PANTHER" id="PTHR43727">
    <property type="entry name" value="DIAMINOPIMELATE DECARBOXYLASE"/>
    <property type="match status" value="1"/>
</dbReference>
<evidence type="ECO:0000256" key="5">
    <source>
        <dbReference type="ARBA" id="ARBA00023239"/>
    </source>
</evidence>
<evidence type="ECO:0000313" key="13">
    <source>
        <dbReference type="Proteomes" id="UP000198707"/>
    </source>
</evidence>
<evidence type="ECO:0000256" key="4">
    <source>
        <dbReference type="ARBA" id="ARBA00023154"/>
    </source>
</evidence>
<dbReference type="InterPro" id="IPR000183">
    <property type="entry name" value="Orn/DAP/Arg_de-COase"/>
</dbReference>
<gene>
    <name evidence="12" type="ORF">SAMN05443287_106349</name>
</gene>
<evidence type="ECO:0000256" key="6">
    <source>
        <dbReference type="NCBIfam" id="TIGR01048"/>
    </source>
</evidence>
<protein>
    <recommendedName>
        <fullName evidence="6 9">Diaminopimelate decarboxylase</fullName>
        <ecNumber evidence="6 9">4.1.1.20</ecNumber>
    </recommendedName>
</protein>
<comment type="similarity">
    <text evidence="8">Belongs to the Orn/Lys/Arg decarboxylase class-II family.</text>
</comment>
<dbReference type="RefSeq" id="WP_092381148.1">
    <property type="nucleotide sequence ID" value="NZ_BOPI01000025.1"/>
</dbReference>
<evidence type="ECO:0000256" key="3">
    <source>
        <dbReference type="ARBA" id="ARBA00022898"/>
    </source>
</evidence>
<name>A0A1H7AUE1_9ACTN</name>
<feature type="active site" description="Proton donor" evidence="7">
    <location>
        <position position="346"/>
    </location>
</feature>
<dbReference type="SUPFAM" id="SSF50621">
    <property type="entry name" value="Alanine racemase C-terminal domain-like"/>
    <property type="match status" value="1"/>
</dbReference>
<dbReference type="Gene3D" id="2.40.37.10">
    <property type="entry name" value="Lyase, Ornithine Decarboxylase, Chain A, domain 1"/>
    <property type="match status" value="1"/>
</dbReference>
<sequence length="447" mass="48375">MTAEHDVQGIGITELAERFGTPMFVYDGEALRRQYQGLRERLHPAVDMFFSLKANPNLSICAVLHSYGACAEVSSLTELITARRAGVAPRDIIFLGPGKSRDELAACLREQVYAVVVESFGELELLDEVAAEHGVVAPVALRVNPEFAVKGGGLTMGGKPRQFGIDEAQLFAAADLGVRLPNIRLMGVHAYLGTRILSEEVIAENTTRILDLAERLAERHGFPLEMVDIGGGLGVAYFEGETDLDPALVAERVNPVVEAFRTRHPDTRVIMELGRYLTAPSGVYVVGVRYVKESMGQRFAVADGGTNHHMAAVGTGSFVKRNYPMVLLNRVTEPAAAEWQVTGPLCTPNDTIGKNVPLPAVRPGDLIGVLRSGAYGPTASPVHFLSHGYPAEVLVHEGRAYLIRHRDDPEDLLSHQPMHEDLTTPAQLVPAASTSNGHTSNGRIRVS</sequence>
<accession>A0A1H7AUE1</accession>
<evidence type="ECO:0000256" key="8">
    <source>
        <dbReference type="RuleBase" id="RU003737"/>
    </source>
</evidence>
<dbReference type="OrthoDB" id="9802241at2"/>
<evidence type="ECO:0000256" key="9">
    <source>
        <dbReference type="RuleBase" id="RU003738"/>
    </source>
</evidence>
<feature type="domain" description="Orn/DAP/Arg decarboxylase 2 C-terminal" evidence="10">
    <location>
        <begin position="25"/>
        <end position="373"/>
    </location>
</feature>
<dbReference type="Pfam" id="PF00278">
    <property type="entry name" value="Orn_DAP_Arg_deC"/>
    <property type="match status" value="1"/>
</dbReference>
<dbReference type="STRING" id="1144548.SAMN05443287_106349"/>
<keyword evidence="3 7" id="KW-0663">Pyridoxal phosphate</keyword>
<dbReference type="Gene3D" id="3.20.20.10">
    <property type="entry name" value="Alanine racemase"/>
    <property type="match status" value="1"/>
</dbReference>
<dbReference type="PRINTS" id="PR01179">
    <property type="entry name" value="ODADCRBXLASE"/>
</dbReference>
<dbReference type="Pfam" id="PF02784">
    <property type="entry name" value="Orn_Arg_deC_N"/>
    <property type="match status" value="1"/>
</dbReference>
<dbReference type="InterPro" id="IPR022643">
    <property type="entry name" value="De-COase2_C"/>
</dbReference>
<reference evidence="13" key="1">
    <citation type="submission" date="2016-10" db="EMBL/GenBank/DDBJ databases">
        <authorList>
            <person name="Varghese N."/>
            <person name="Submissions S."/>
        </authorList>
    </citation>
    <scope>NUCLEOTIDE SEQUENCE [LARGE SCALE GENOMIC DNA]</scope>
    <source>
        <strain evidence="13">CGMCC 4.7038</strain>
    </source>
</reference>
<evidence type="ECO:0000256" key="2">
    <source>
        <dbReference type="ARBA" id="ARBA00022793"/>
    </source>
</evidence>
<dbReference type="InterPro" id="IPR022644">
    <property type="entry name" value="De-COase2_N"/>
</dbReference>
<keyword evidence="4 9" id="KW-0028">Amino-acid biosynthesis</keyword>
<comment type="pathway">
    <text evidence="9">Amino-acid biosynthesis; L-lysine biosynthesis via DAP pathway; L-lysine from DL-2,6-diaminopimelate: step 1/1.</text>
</comment>
<dbReference type="InterPro" id="IPR009006">
    <property type="entry name" value="Ala_racemase/Decarboxylase_C"/>
</dbReference>
<dbReference type="InterPro" id="IPR002986">
    <property type="entry name" value="DAP_deCOOHase_LysA"/>
</dbReference>
<keyword evidence="5 9" id="KW-0456">Lyase</keyword>
<comment type="catalytic activity">
    <reaction evidence="9">
        <text>meso-2,6-diaminopimelate + H(+) = L-lysine + CO2</text>
        <dbReference type="Rhea" id="RHEA:15101"/>
        <dbReference type="ChEBI" id="CHEBI:15378"/>
        <dbReference type="ChEBI" id="CHEBI:16526"/>
        <dbReference type="ChEBI" id="CHEBI:32551"/>
        <dbReference type="ChEBI" id="CHEBI:57791"/>
        <dbReference type="EC" id="4.1.1.20"/>
    </reaction>
</comment>
<feature type="modified residue" description="N6-(pyridoxal phosphate)lysine" evidence="7">
    <location>
        <position position="53"/>
    </location>
</feature>
<evidence type="ECO:0000256" key="7">
    <source>
        <dbReference type="PIRSR" id="PIRSR600183-50"/>
    </source>
</evidence>
<dbReference type="SUPFAM" id="SSF51419">
    <property type="entry name" value="PLP-binding barrel"/>
    <property type="match status" value="1"/>
</dbReference>
<dbReference type="GO" id="GO:0009089">
    <property type="term" value="P:lysine biosynthetic process via diaminopimelate"/>
    <property type="evidence" value="ECO:0007669"/>
    <property type="project" value="UniProtKB-UniRule"/>
</dbReference>
<dbReference type="GO" id="GO:0008836">
    <property type="term" value="F:diaminopimelate decarboxylase activity"/>
    <property type="evidence" value="ECO:0007669"/>
    <property type="project" value="UniProtKB-UniRule"/>
</dbReference>
<proteinExistence type="inferred from homology"/>
<dbReference type="FunFam" id="3.20.20.10:FF:000003">
    <property type="entry name" value="Diaminopimelate decarboxylase"/>
    <property type="match status" value="1"/>
</dbReference>
<dbReference type="CDD" id="cd06839">
    <property type="entry name" value="PLPDE_III_Btrk_like"/>
    <property type="match status" value="1"/>
</dbReference>
<keyword evidence="2 9" id="KW-0210">Decarboxylase</keyword>
<evidence type="ECO:0000259" key="10">
    <source>
        <dbReference type="Pfam" id="PF00278"/>
    </source>
</evidence>
<organism evidence="12 13">
    <name type="scientific">Micromonospora phaseoli</name>
    <dbReference type="NCBI Taxonomy" id="1144548"/>
    <lineage>
        <taxon>Bacteria</taxon>
        <taxon>Bacillati</taxon>
        <taxon>Actinomycetota</taxon>
        <taxon>Actinomycetes</taxon>
        <taxon>Micromonosporales</taxon>
        <taxon>Micromonosporaceae</taxon>
        <taxon>Micromonospora</taxon>
    </lineage>
</organism>
<feature type="domain" description="Orn/DAP/Arg decarboxylase 2 N-terminal" evidence="11">
    <location>
        <begin position="31"/>
        <end position="279"/>
    </location>
</feature>
<evidence type="ECO:0000313" key="12">
    <source>
        <dbReference type="EMBL" id="SEJ69223.1"/>
    </source>
</evidence>
<comment type="cofactor">
    <cofactor evidence="1 7 9">
        <name>pyridoxal 5'-phosphate</name>
        <dbReference type="ChEBI" id="CHEBI:597326"/>
    </cofactor>
</comment>
<keyword evidence="4 9" id="KW-0457">Lysine biosynthesis</keyword>
<dbReference type="AlphaFoldDB" id="A0A1H7AUE1"/>
<keyword evidence="13" id="KW-1185">Reference proteome</keyword>